<keyword evidence="1" id="KW-1133">Transmembrane helix</keyword>
<name>A0ABQ1SYK4_9GAMM</name>
<evidence type="ECO:0000256" key="1">
    <source>
        <dbReference type="SAM" id="Phobius"/>
    </source>
</evidence>
<dbReference type="EMBL" id="BMKO01000001">
    <property type="protein sequence ID" value="GGE68531.1"/>
    <property type="molecule type" value="Genomic_DNA"/>
</dbReference>
<feature type="transmembrane region" description="Helical" evidence="1">
    <location>
        <begin position="68"/>
        <end position="89"/>
    </location>
</feature>
<keyword evidence="1" id="KW-0472">Membrane</keyword>
<organism evidence="2 3">
    <name type="scientific">Shewanella carassii</name>
    <dbReference type="NCBI Taxonomy" id="1987584"/>
    <lineage>
        <taxon>Bacteria</taxon>
        <taxon>Pseudomonadati</taxon>
        <taxon>Pseudomonadota</taxon>
        <taxon>Gammaproteobacteria</taxon>
        <taxon>Alteromonadales</taxon>
        <taxon>Shewanellaceae</taxon>
        <taxon>Shewanella</taxon>
    </lineage>
</organism>
<feature type="transmembrane region" description="Helical" evidence="1">
    <location>
        <begin position="7"/>
        <end position="29"/>
    </location>
</feature>
<evidence type="ECO:0000313" key="2">
    <source>
        <dbReference type="EMBL" id="GGE68531.1"/>
    </source>
</evidence>
<sequence>MEAIRELLIAAFIPTLLIPLIIGAYLLVIKMSPGRVLYLTLKAYGIWIFLCLFIGFLLEFFKPWLGDLNLLILTTRLLCMVVAGIYMLAQDIEVDSEKS</sequence>
<keyword evidence="3" id="KW-1185">Reference proteome</keyword>
<proteinExistence type="predicted"/>
<accession>A0ABQ1SYK4</accession>
<evidence type="ECO:0008006" key="4">
    <source>
        <dbReference type="Google" id="ProtNLM"/>
    </source>
</evidence>
<feature type="transmembrane region" description="Helical" evidence="1">
    <location>
        <begin position="41"/>
        <end position="61"/>
    </location>
</feature>
<protein>
    <recommendedName>
        <fullName evidence="4">DUF1616 domain-containing protein</fullName>
    </recommendedName>
</protein>
<reference evidence="3" key="1">
    <citation type="journal article" date="2019" name="Int. J. Syst. Evol. Microbiol.">
        <title>The Global Catalogue of Microorganisms (GCM) 10K type strain sequencing project: providing services to taxonomists for standard genome sequencing and annotation.</title>
        <authorList>
            <consortium name="The Broad Institute Genomics Platform"/>
            <consortium name="The Broad Institute Genome Sequencing Center for Infectious Disease"/>
            <person name="Wu L."/>
            <person name="Ma J."/>
        </authorList>
    </citation>
    <scope>NUCLEOTIDE SEQUENCE [LARGE SCALE GENOMIC DNA]</scope>
    <source>
        <strain evidence="3">CGMCC 1.16033</strain>
    </source>
</reference>
<evidence type="ECO:0000313" key="3">
    <source>
        <dbReference type="Proteomes" id="UP000606498"/>
    </source>
</evidence>
<dbReference type="RefSeq" id="WP_100142807.1">
    <property type="nucleotide sequence ID" value="NZ_AP024618.1"/>
</dbReference>
<dbReference type="Proteomes" id="UP000606498">
    <property type="component" value="Unassembled WGS sequence"/>
</dbReference>
<comment type="caution">
    <text evidence="2">The sequence shown here is derived from an EMBL/GenBank/DDBJ whole genome shotgun (WGS) entry which is preliminary data.</text>
</comment>
<keyword evidence="1" id="KW-0812">Transmembrane</keyword>
<gene>
    <name evidence="2" type="ORF">GCM10011520_06380</name>
</gene>